<protein>
    <submittedName>
        <fullName evidence="2">ABC transporter permease</fullName>
    </submittedName>
</protein>
<feature type="transmembrane region" description="Helical" evidence="1">
    <location>
        <begin position="143"/>
        <end position="164"/>
    </location>
</feature>
<dbReference type="RefSeq" id="WP_107001434.1">
    <property type="nucleotide sequence ID" value="NZ_JAXEQA010000156.1"/>
</dbReference>
<evidence type="ECO:0000313" key="3">
    <source>
        <dbReference type="Proteomes" id="UP000241048"/>
    </source>
</evidence>
<comment type="caution">
    <text evidence="2">The sequence shown here is derived from an EMBL/GenBank/DDBJ whole genome shotgun (WGS) entry which is preliminary data.</text>
</comment>
<keyword evidence="1" id="KW-0812">Transmembrane</keyword>
<proteinExistence type="predicted"/>
<sequence>MRWNPVFRREMTVGSRSIRMMAILFVFNSILAAVALFNMYSVAEQVRTTAEIQYSQFLDLYTFVSSIEFIMLLFIMPALTASSISGERERQTLELMLTTTMEPRDMVLGKLASSLVTMLVLAVSALPVQALVFVYGGVTLQDIGMLFLCHGVVAILTGSIGIFYSSVLRRSTVSTVCSYVTVVALTAGTMAVNLFAYRMALRAANSYASNLNASEMASSGILRYLFLFNPAVSFYNVINGQAGSGDMRKWFEPLFGVFPDNAITAHWTACSLILQCMLAMVLIAAAVWAITPGKWNRHGKNKGKDNR</sequence>
<gene>
    <name evidence="2" type="ORF">C7U56_12170</name>
</gene>
<feature type="transmembrane region" description="Helical" evidence="1">
    <location>
        <begin position="111"/>
        <end position="137"/>
    </location>
</feature>
<dbReference type="AlphaFoldDB" id="A0A2T3FMN4"/>
<feature type="transmembrane region" description="Helical" evidence="1">
    <location>
        <begin position="265"/>
        <end position="290"/>
    </location>
</feature>
<feature type="transmembrane region" description="Helical" evidence="1">
    <location>
        <begin position="60"/>
        <end position="81"/>
    </location>
</feature>
<keyword evidence="1" id="KW-1133">Transmembrane helix</keyword>
<evidence type="ECO:0000256" key="1">
    <source>
        <dbReference type="SAM" id="Phobius"/>
    </source>
</evidence>
<keyword evidence="3" id="KW-1185">Reference proteome</keyword>
<reference evidence="2 3" key="1">
    <citation type="submission" date="2018-03" db="EMBL/GenBank/DDBJ databases">
        <title>Lachnoclostridium SNUG30386 gen.nov., sp.nov., isolated from human faeces.</title>
        <authorList>
            <person name="Seo B."/>
            <person name="Jeon K."/>
            <person name="Ko G."/>
        </authorList>
    </citation>
    <scope>NUCLEOTIDE SEQUENCE [LARGE SCALE GENOMIC DNA]</scope>
    <source>
        <strain evidence="2 3">SNUG30386</strain>
    </source>
</reference>
<dbReference type="PANTHER" id="PTHR43471">
    <property type="entry name" value="ABC TRANSPORTER PERMEASE"/>
    <property type="match status" value="1"/>
</dbReference>
<dbReference type="EMBL" id="PYLO01000004">
    <property type="protein sequence ID" value="PST36534.1"/>
    <property type="molecule type" value="Genomic_DNA"/>
</dbReference>
<feature type="transmembrane region" description="Helical" evidence="1">
    <location>
        <begin position="21"/>
        <end position="40"/>
    </location>
</feature>
<name>A0A2T3FMN4_9CLOT</name>
<dbReference type="PANTHER" id="PTHR43471:SF12">
    <property type="entry name" value="HYPOTHETICAL MEMBRANE PROTEIN, CONSERVED"/>
    <property type="match status" value="1"/>
</dbReference>
<dbReference type="Proteomes" id="UP000241048">
    <property type="component" value="Unassembled WGS sequence"/>
</dbReference>
<dbReference type="Pfam" id="PF12679">
    <property type="entry name" value="ABC2_membrane_2"/>
    <property type="match status" value="1"/>
</dbReference>
<dbReference type="GO" id="GO:0005886">
    <property type="term" value="C:plasma membrane"/>
    <property type="evidence" value="ECO:0007669"/>
    <property type="project" value="UniProtKB-SubCell"/>
</dbReference>
<evidence type="ECO:0000313" key="2">
    <source>
        <dbReference type="EMBL" id="PST36534.1"/>
    </source>
</evidence>
<accession>A0A2T3FMN4</accession>
<feature type="transmembrane region" description="Helical" evidence="1">
    <location>
        <begin position="176"/>
        <end position="197"/>
    </location>
</feature>
<organism evidence="2 3">
    <name type="scientific">Clostridium fessum</name>
    <dbReference type="NCBI Taxonomy" id="2126740"/>
    <lineage>
        <taxon>Bacteria</taxon>
        <taxon>Bacillati</taxon>
        <taxon>Bacillota</taxon>
        <taxon>Clostridia</taxon>
        <taxon>Eubacteriales</taxon>
        <taxon>Clostridiaceae</taxon>
        <taxon>Clostridium</taxon>
    </lineage>
</organism>
<dbReference type="GO" id="GO:0140359">
    <property type="term" value="F:ABC-type transporter activity"/>
    <property type="evidence" value="ECO:0007669"/>
    <property type="project" value="InterPro"/>
</dbReference>
<keyword evidence="1" id="KW-0472">Membrane</keyword>